<dbReference type="InterPro" id="IPR001789">
    <property type="entry name" value="Sig_transdc_resp-reg_receiver"/>
</dbReference>
<feature type="modified residue" description="4-aspartylphosphate" evidence="3">
    <location>
        <position position="54"/>
    </location>
</feature>
<dbReference type="Pfam" id="PF00072">
    <property type="entry name" value="Response_reg"/>
    <property type="match status" value="1"/>
</dbReference>
<dbReference type="SUPFAM" id="SSF52172">
    <property type="entry name" value="CheY-like"/>
    <property type="match status" value="1"/>
</dbReference>
<evidence type="ECO:0000259" key="4">
    <source>
        <dbReference type="PROSITE" id="PS50043"/>
    </source>
</evidence>
<dbReference type="GO" id="GO:0000160">
    <property type="term" value="P:phosphorelay signal transduction system"/>
    <property type="evidence" value="ECO:0007669"/>
    <property type="project" value="InterPro"/>
</dbReference>
<dbReference type="PROSITE" id="PS50043">
    <property type="entry name" value="HTH_LUXR_2"/>
    <property type="match status" value="1"/>
</dbReference>
<comment type="caution">
    <text evidence="6">The sequence shown here is derived from an EMBL/GenBank/DDBJ whole genome shotgun (WGS) entry which is preliminary data.</text>
</comment>
<protein>
    <submittedName>
        <fullName evidence="6">DNA-binding NarL/FixJ family response regulator</fullName>
    </submittedName>
</protein>
<evidence type="ECO:0000256" key="3">
    <source>
        <dbReference type="PROSITE-ProRule" id="PRU00169"/>
    </source>
</evidence>
<reference evidence="6 7" key="1">
    <citation type="submission" date="2020-08" db="EMBL/GenBank/DDBJ databases">
        <title>Genomic Encyclopedia of Type Strains, Phase IV (KMG-IV): sequencing the most valuable type-strain genomes for metagenomic binning, comparative biology and taxonomic classification.</title>
        <authorList>
            <person name="Goeker M."/>
        </authorList>
    </citation>
    <scope>NUCLEOTIDE SEQUENCE [LARGE SCALE GENOMIC DNA]</scope>
    <source>
        <strain evidence="6 7">DSM 17976</strain>
    </source>
</reference>
<dbReference type="PRINTS" id="PR00038">
    <property type="entry name" value="HTHLUXR"/>
</dbReference>
<dbReference type="InterPro" id="IPR000792">
    <property type="entry name" value="Tscrpt_reg_LuxR_C"/>
</dbReference>
<dbReference type="GO" id="GO:0006355">
    <property type="term" value="P:regulation of DNA-templated transcription"/>
    <property type="evidence" value="ECO:0007669"/>
    <property type="project" value="InterPro"/>
</dbReference>
<dbReference type="RefSeq" id="WP_183980035.1">
    <property type="nucleotide sequence ID" value="NZ_JACIBY010000023.1"/>
</dbReference>
<organism evidence="6 7">
    <name type="scientific">Runella defluvii</name>
    <dbReference type="NCBI Taxonomy" id="370973"/>
    <lineage>
        <taxon>Bacteria</taxon>
        <taxon>Pseudomonadati</taxon>
        <taxon>Bacteroidota</taxon>
        <taxon>Cytophagia</taxon>
        <taxon>Cytophagales</taxon>
        <taxon>Spirosomataceae</taxon>
        <taxon>Runella</taxon>
    </lineage>
</organism>
<dbReference type="InterPro" id="IPR016032">
    <property type="entry name" value="Sig_transdc_resp-reg_C-effctor"/>
</dbReference>
<dbReference type="SMART" id="SM00448">
    <property type="entry name" value="REC"/>
    <property type="match status" value="1"/>
</dbReference>
<evidence type="ECO:0000313" key="6">
    <source>
        <dbReference type="EMBL" id="MBB3841997.1"/>
    </source>
</evidence>
<feature type="domain" description="Response regulatory" evidence="5">
    <location>
        <begin position="3"/>
        <end position="119"/>
    </location>
</feature>
<dbReference type="Gene3D" id="3.40.50.2300">
    <property type="match status" value="1"/>
</dbReference>
<keyword evidence="1 3" id="KW-0597">Phosphoprotein</keyword>
<dbReference type="PANTHER" id="PTHR43214:SF43">
    <property type="entry name" value="TWO-COMPONENT RESPONSE REGULATOR"/>
    <property type="match status" value="1"/>
</dbReference>
<dbReference type="AlphaFoldDB" id="A0A7W6ETW3"/>
<evidence type="ECO:0000313" key="7">
    <source>
        <dbReference type="Proteomes" id="UP000541352"/>
    </source>
</evidence>
<dbReference type="CDD" id="cd17535">
    <property type="entry name" value="REC_NarL-like"/>
    <property type="match status" value="1"/>
</dbReference>
<evidence type="ECO:0000256" key="2">
    <source>
        <dbReference type="ARBA" id="ARBA00023125"/>
    </source>
</evidence>
<gene>
    <name evidence="6" type="ORF">FHS57_006026</name>
</gene>
<evidence type="ECO:0000259" key="5">
    <source>
        <dbReference type="PROSITE" id="PS50110"/>
    </source>
</evidence>
<keyword evidence="2 6" id="KW-0238">DNA-binding</keyword>
<dbReference type="InterPro" id="IPR058245">
    <property type="entry name" value="NreC/VraR/RcsB-like_REC"/>
</dbReference>
<keyword evidence="7" id="KW-1185">Reference proteome</keyword>
<sequence length="187" mass="21280">MINTIIVDDHTLFNNGLCLILNESHQFNVIEQVYDSRQAYSKCFLLRPALVILDYNMPYLNGLEVTKQIKALPYGCKVVVVSMYADRKELSLLQEIGVDGYVAKTTASPLLVDALSRTLKGERLFITDTFGKTVASENKQQLTKRETQVLELEQEQYTTQQIASALALSEYTVETHQKNIRQKMNIK</sequence>
<dbReference type="Proteomes" id="UP000541352">
    <property type="component" value="Unassembled WGS sequence"/>
</dbReference>
<dbReference type="InterPro" id="IPR039420">
    <property type="entry name" value="WalR-like"/>
</dbReference>
<dbReference type="SUPFAM" id="SSF46894">
    <property type="entry name" value="C-terminal effector domain of the bipartite response regulators"/>
    <property type="match status" value="1"/>
</dbReference>
<dbReference type="SMART" id="SM00421">
    <property type="entry name" value="HTH_LUXR"/>
    <property type="match status" value="1"/>
</dbReference>
<dbReference type="CDD" id="cd06170">
    <property type="entry name" value="LuxR_C_like"/>
    <property type="match status" value="1"/>
</dbReference>
<dbReference type="Pfam" id="PF00196">
    <property type="entry name" value="GerE"/>
    <property type="match status" value="1"/>
</dbReference>
<accession>A0A7W6ETW3</accession>
<dbReference type="InterPro" id="IPR011006">
    <property type="entry name" value="CheY-like_superfamily"/>
</dbReference>
<dbReference type="PROSITE" id="PS50110">
    <property type="entry name" value="RESPONSE_REGULATORY"/>
    <property type="match status" value="1"/>
</dbReference>
<evidence type="ECO:0000256" key="1">
    <source>
        <dbReference type="ARBA" id="ARBA00022553"/>
    </source>
</evidence>
<dbReference type="EMBL" id="JACIBY010000023">
    <property type="protein sequence ID" value="MBB3841997.1"/>
    <property type="molecule type" value="Genomic_DNA"/>
</dbReference>
<dbReference type="GO" id="GO:0003677">
    <property type="term" value="F:DNA binding"/>
    <property type="evidence" value="ECO:0007669"/>
    <property type="project" value="UniProtKB-KW"/>
</dbReference>
<name>A0A7W6ETW3_9BACT</name>
<proteinExistence type="predicted"/>
<dbReference type="PANTHER" id="PTHR43214">
    <property type="entry name" value="TWO-COMPONENT RESPONSE REGULATOR"/>
    <property type="match status" value="1"/>
</dbReference>
<feature type="domain" description="HTH luxR-type" evidence="4">
    <location>
        <begin position="135"/>
        <end position="187"/>
    </location>
</feature>